<gene>
    <name evidence="12" type="ORF">NEDG_01365</name>
</gene>
<evidence type="ECO:0000256" key="9">
    <source>
        <dbReference type="PROSITE-ProRule" id="PRU00492"/>
    </source>
</evidence>
<dbReference type="SUPFAM" id="SSF48168">
    <property type="entry name" value="R1 subunit of ribonucleotide reductase, N-terminal domain"/>
    <property type="match status" value="1"/>
</dbReference>
<dbReference type="InterPro" id="IPR005144">
    <property type="entry name" value="ATP-cone_dom"/>
</dbReference>
<dbReference type="InterPro" id="IPR000788">
    <property type="entry name" value="RNR_lg_C"/>
</dbReference>
<name>A0A177EDQ4_9MICR</name>
<dbReference type="EMBL" id="LTDL01000041">
    <property type="protein sequence ID" value="OAG29292.1"/>
    <property type="molecule type" value="Genomic_DNA"/>
</dbReference>
<keyword evidence="4 9" id="KW-0547">Nucleotide-binding</keyword>
<dbReference type="AlphaFoldDB" id="A0A177EDQ4"/>
<dbReference type="PANTHER" id="PTHR11573">
    <property type="entry name" value="RIBONUCLEOSIDE-DIPHOSPHATE REDUCTASE LARGE CHAIN"/>
    <property type="match status" value="1"/>
</dbReference>
<dbReference type="OrthoDB" id="3000483at2759"/>
<comment type="catalytic activity">
    <reaction evidence="10">
        <text>a 2'-deoxyribonucleoside 5'-diphosphate + [thioredoxin]-disulfide + H2O = a ribonucleoside 5'-diphosphate + [thioredoxin]-dithiol</text>
        <dbReference type="Rhea" id="RHEA:23252"/>
        <dbReference type="Rhea" id="RHEA-COMP:10698"/>
        <dbReference type="Rhea" id="RHEA-COMP:10700"/>
        <dbReference type="ChEBI" id="CHEBI:15377"/>
        <dbReference type="ChEBI" id="CHEBI:29950"/>
        <dbReference type="ChEBI" id="CHEBI:50058"/>
        <dbReference type="ChEBI" id="CHEBI:57930"/>
        <dbReference type="ChEBI" id="CHEBI:73316"/>
        <dbReference type="EC" id="1.17.4.1"/>
    </reaction>
</comment>
<organism evidence="12 13">
    <name type="scientific">Nematocida displodere</name>
    <dbReference type="NCBI Taxonomy" id="1805483"/>
    <lineage>
        <taxon>Eukaryota</taxon>
        <taxon>Fungi</taxon>
        <taxon>Fungi incertae sedis</taxon>
        <taxon>Microsporidia</taxon>
        <taxon>Nematocida</taxon>
    </lineage>
</organism>
<dbReference type="InterPro" id="IPR013346">
    <property type="entry name" value="NrdE_NrdA_C"/>
</dbReference>
<evidence type="ECO:0000256" key="3">
    <source>
        <dbReference type="ARBA" id="ARBA00022533"/>
    </source>
</evidence>
<dbReference type="GeneID" id="93647715"/>
<dbReference type="GO" id="GO:0004748">
    <property type="term" value="F:ribonucleoside-diphosphate reductase activity, thioredoxin disulfide as acceptor"/>
    <property type="evidence" value="ECO:0007669"/>
    <property type="project" value="UniProtKB-EC"/>
</dbReference>
<evidence type="ECO:0000256" key="8">
    <source>
        <dbReference type="ARBA" id="ARBA00024942"/>
    </source>
</evidence>
<dbReference type="STRING" id="1805483.A0A177EDQ4"/>
<dbReference type="GO" id="GO:0005524">
    <property type="term" value="F:ATP binding"/>
    <property type="evidence" value="ECO:0007669"/>
    <property type="project" value="UniProtKB-UniRule"/>
</dbReference>
<keyword evidence="7 10" id="KW-0215">Deoxyribonucleotide synthesis</keyword>
<evidence type="ECO:0000256" key="5">
    <source>
        <dbReference type="ARBA" id="ARBA00022840"/>
    </source>
</evidence>
<keyword evidence="6 10" id="KW-0560">Oxidoreductase</keyword>
<dbReference type="PRINTS" id="PR01183">
    <property type="entry name" value="RIBORDTASEM1"/>
</dbReference>
<proteinExistence type="inferred from homology"/>
<evidence type="ECO:0000256" key="7">
    <source>
        <dbReference type="ARBA" id="ARBA00023116"/>
    </source>
</evidence>
<keyword evidence="3" id="KW-0021">Allosteric enzyme</keyword>
<reference evidence="12 13" key="1">
    <citation type="submission" date="2016-02" db="EMBL/GenBank/DDBJ databases">
        <title>Discovery of a natural microsporidian pathogen with a broad tissue tropism in Caenorhabditis elegans.</title>
        <authorList>
            <person name="Luallen R.J."/>
            <person name="Reinke A.W."/>
            <person name="Tong L."/>
            <person name="Botts M.R."/>
            <person name="Felix M.-A."/>
            <person name="Troemel E.R."/>
        </authorList>
    </citation>
    <scope>NUCLEOTIDE SEQUENCE [LARGE SCALE GENOMIC DNA]</scope>
    <source>
        <strain evidence="12 13">JUm2807</strain>
    </source>
</reference>
<keyword evidence="13" id="KW-1185">Reference proteome</keyword>
<keyword evidence="5 9" id="KW-0067">ATP-binding</keyword>
<dbReference type="Pfam" id="PF00317">
    <property type="entry name" value="Ribonuc_red_lgN"/>
    <property type="match status" value="1"/>
</dbReference>
<protein>
    <recommendedName>
        <fullName evidence="2 10">Ribonucleoside-diphosphate reductase</fullName>
        <ecNumber evidence="2 10">1.17.4.1</ecNumber>
    </recommendedName>
</protein>
<dbReference type="UniPathway" id="UPA00326"/>
<evidence type="ECO:0000313" key="12">
    <source>
        <dbReference type="EMBL" id="OAG29292.1"/>
    </source>
</evidence>
<evidence type="ECO:0000256" key="1">
    <source>
        <dbReference type="ARBA" id="ARBA00010406"/>
    </source>
</evidence>
<evidence type="ECO:0000256" key="4">
    <source>
        <dbReference type="ARBA" id="ARBA00022741"/>
    </source>
</evidence>
<dbReference type="CDD" id="cd01679">
    <property type="entry name" value="RNR_I"/>
    <property type="match status" value="1"/>
</dbReference>
<dbReference type="InterPro" id="IPR013509">
    <property type="entry name" value="RNR_lsu_N"/>
</dbReference>
<comment type="caution">
    <text evidence="12">The sequence shown here is derived from an EMBL/GenBank/DDBJ whole genome shotgun (WGS) entry which is preliminary data.</text>
</comment>
<dbReference type="PROSITE" id="PS51161">
    <property type="entry name" value="ATP_CONE"/>
    <property type="match status" value="1"/>
</dbReference>
<evidence type="ECO:0000313" key="13">
    <source>
        <dbReference type="Proteomes" id="UP000185944"/>
    </source>
</evidence>
<evidence type="ECO:0000256" key="10">
    <source>
        <dbReference type="RuleBase" id="RU003410"/>
    </source>
</evidence>
<dbReference type="NCBIfam" id="TIGR02506">
    <property type="entry name" value="NrdE_NrdA"/>
    <property type="match status" value="1"/>
</dbReference>
<dbReference type="Pfam" id="PF02867">
    <property type="entry name" value="Ribonuc_red_lgC"/>
    <property type="match status" value="1"/>
</dbReference>
<sequence>MSSDLIVITRKGERVAYSPEVLAEFLGGLSVGLDTTFVNVVELVRKISSGICSEMKTTEIAVLAAETAADMTTNHPHYSMLAGRISISLIHRNTPETFSEAMEILSSHTQDLMPEKVTIVKKEVNDIVQKHKERLNAAIVTERDGDFSYFGIKTLERSYLLQANKVLIERPQYMWMRVAVGIHMEDIDAAIETYQLMSTKHFIHATPTLFNAGTVSPQLSSCFLLSMQSDSIDGIYSTLKQCALISKHAGGIGVSIHNIRASNSYIKGTFGHSNGLVPMLRVFDATSRYVDQGGNKRPGSIVVYLEPWHPDVFDFLELRKNTGKDELRARSLFLALWIPDLFMQRVEDDLEWTLFCPDQAKGLHEVYGDEFVALYERYEREGLGRRSVSARKLWKFILEAEIETGVPYILYKDSCNRKSNQKNLGTIKGSNLCAEIVEFTSPEEIAVCNLASMALPTFISEGDALQFDFQKLKETVKVVVKNLNKIIDVNKYPLEESRHSNLRHRPIGLGVQGLADVYIRMQMPFESEEAGRLNVEIFETIYFGAVEASVELAAIHGPYETYQGSPASKGILQYDLWNVSPSARWNWAELKEKMARHGLRNSLLVALMPTASTSQILGFNECFEGFTSNIYTRRTLSGEFQVVNPYLVNDLASLGLWGPEMKNLVIDHEGSVQNIPSIPDHLKQLYKTVWEIKQKAVIDQAAARGAFVDQSQSMNIHLSAPTFAQLTSMHFYGWKKGLKTGAYYLRTKPAQAPIKFTVDKKQAEQSMMNASSSQVCTLDGDCLSCGS</sequence>
<evidence type="ECO:0000256" key="6">
    <source>
        <dbReference type="ARBA" id="ARBA00023002"/>
    </source>
</evidence>
<dbReference type="InterPro" id="IPR008926">
    <property type="entry name" value="RNR_R1-su_N"/>
</dbReference>
<evidence type="ECO:0000256" key="2">
    <source>
        <dbReference type="ARBA" id="ARBA00012274"/>
    </source>
</evidence>
<dbReference type="RefSeq" id="XP_067543971.1">
    <property type="nucleotide sequence ID" value="XM_067688783.1"/>
</dbReference>
<dbReference type="InterPro" id="IPR039718">
    <property type="entry name" value="Rrm1"/>
</dbReference>
<accession>A0A177EDQ4</accession>
<dbReference type="VEuPathDB" id="MicrosporidiaDB:NEDG_01365"/>
<comment type="function">
    <text evidence="8 10">Provides the precursors necessary for DNA synthesis. Catalyzes the biosynthesis of deoxyribonucleotides from the corresponding ribonucleotides.</text>
</comment>
<dbReference type="PROSITE" id="PS00089">
    <property type="entry name" value="RIBORED_LARGE"/>
    <property type="match status" value="1"/>
</dbReference>
<dbReference type="Gene3D" id="3.20.70.20">
    <property type="match status" value="1"/>
</dbReference>
<dbReference type="EC" id="1.17.4.1" evidence="2 10"/>
<dbReference type="PANTHER" id="PTHR11573:SF6">
    <property type="entry name" value="RIBONUCLEOSIDE-DIPHOSPHATE REDUCTASE LARGE SUBUNIT"/>
    <property type="match status" value="1"/>
</dbReference>
<dbReference type="GO" id="GO:0005971">
    <property type="term" value="C:ribonucleoside-diphosphate reductase complex"/>
    <property type="evidence" value="ECO:0007669"/>
    <property type="project" value="TreeGrafter"/>
</dbReference>
<dbReference type="GO" id="GO:0009263">
    <property type="term" value="P:deoxyribonucleotide biosynthetic process"/>
    <property type="evidence" value="ECO:0007669"/>
    <property type="project" value="UniProtKB-KW"/>
</dbReference>
<feature type="domain" description="ATP-cone" evidence="11">
    <location>
        <begin position="5"/>
        <end position="96"/>
    </location>
</feature>
<comment type="similarity">
    <text evidence="1 10">Belongs to the ribonucleoside diphosphate reductase large chain family.</text>
</comment>
<dbReference type="Proteomes" id="UP000185944">
    <property type="component" value="Unassembled WGS sequence"/>
</dbReference>
<dbReference type="SUPFAM" id="SSF51998">
    <property type="entry name" value="PFL-like glycyl radical enzymes"/>
    <property type="match status" value="1"/>
</dbReference>
<evidence type="ECO:0000259" key="11">
    <source>
        <dbReference type="PROSITE" id="PS51161"/>
    </source>
</evidence>